<feature type="chain" id="PRO_5045295310" evidence="5">
    <location>
        <begin position="24"/>
        <end position="549"/>
    </location>
</feature>
<dbReference type="EMBL" id="JBBMFJ010000008">
    <property type="protein sequence ID" value="MEQ2562662.1"/>
    <property type="molecule type" value="Genomic_DNA"/>
</dbReference>
<evidence type="ECO:0000256" key="5">
    <source>
        <dbReference type="SAM" id="SignalP"/>
    </source>
</evidence>
<feature type="signal peptide" evidence="5">
    <location>
        <begin position="1"/>
        <end position="23"/>
    </location>
</feature>
<dbReference type="Gene3D" id="3.40.190.10">
    <property type="entry name" value="Periplasmic binding protein-like II"/>
    <property type="match status" value="1"/>
</dbReference>
<keyword evidence="8" id="KW-1185">Reference proteome</keyword>
<evidence type="ECO:0000256" key="2">
    <source>
        <dbReference type="ARBA" id="ARBA00022448"/>
    </source>
</evidence>
<reference evidence="7 8" key="1">
    <citation type="submission" date="2024-03" db="EMBL/GenBank/DDBJ databases">
        <title>Human intestinal bacterial collection.</title>
        <authorList>
            <person name="Pauvert C."/>
            <person name="Hitch T.C.A."/>
            <person name="Clavel T."/>
        </authorList>
    </citation>
    <scope>NUCLEOTIDE SEQUENCE [LARGE SCALE GENOMIC DNA]</scope>
    <source>
        <strain evidence="7 8">CLA-AP-H27</strain>
    </source>
</reference>
<proteinExistence type="inferred from homology"/>
<gene>
    <name evidence="7" type="ORF">WMO41_05730</name>
</gene>
<evidence type="ECO:0000256" key="1">
    <source>
        <dbReference type="ARBA" id="ARBA00005695"/>
    </source>
</evidence>
<evidence type="ECO:0000313" key="7">
    <source>
        <dbReference type="EMBL" id="MEQ2562662.1"/>
    </source>
</evidence>
<dbReference type="InterPro" id="IPR000914">
    <property type="entry name" value="SBP_5_dom"/>
</dbReference>
<dbReference type="PANTHER" id="PTHR30290:SF9">
    <property type="entry name" value="OLIGOPEPTIDE-BINDING PROTEIN APPA"/>
    <property type="match status" value="1"/>
</dbReference>
<dbReference type="Gene3D" id="3.10.105.10">
    <property type="entry name" value="Dipeptide-binding Protein, Domain 3"/>
    <property type="match status" value="1"/>
</dbReference>
<organism evidence="7 8">
    <name type="scientific">Ventrimonas faecis</name>
    <dbReference type="NCBI Taxonomy" id="3133170"/>
    <lineage>
        <taxon>Bacteria</taxon>
        <taxon>Bacillati</taxon>
        <taxon>Bacillota</taxon>
        <taxon>Clostridia</taxon>
        <taxon>Lachnospirales</taxon>
        <taxon>Lachnospiraceae</taxon>
        <taxon>Ventrimonas</taxon>
    </lineage>
</organism>
<feature type="domain" description="Solute-binding protein family 5" evidence="6">
    <location>
        <begin position="106"/>
        <end position="463"/>
    </location>
</feature>
<dbReference type="PROSITE" id="PS51257">
    <property type="entry name" value="PROKAR_LIPOPROTEIN"/>
    <property type="match status" value="1"/>
</dbReference>
<protein>
    <submittedName>
        <fullName evidence="7">ABC transporter substrate-binding protein</fullName>
    </submittedName>
</protein>
<feature type="region of interest" description="Disordered" evidence="4">
    <location>
        <begin position="30"/>
        <end position="60"/>
    </location>
</feature>
<dbReference type="InterPro" id="IPR030678">
    <property type="entry name" value="Peptide/Ni-bd"/>
</dbReference>
<dbReference type="RefSeq" id="WP_349228933.1">
    <property type="nucleotide sequence ID" value="NZ_JBBMFJ010000008.1"/>
</dbReference>
<accession>A0ABV1HK36</accession>
<dbReference type="PIRSF" id="PIRSF002741">
    <property type="entry name" value="MppA"/>
    <property type="match status" value="1"/>
</dbReference>
<feature type="compositionally biased region" description="Low complexity" evidence="4">
    <location>
        <begin position="35"/>
        <end position="56"/>
    </location>
</feature>
<dbReference type="InterPro" id="IPR039424">
    <property type="entry name" value="SBP_5"/>
</dbReference>
<dbReference type="SUPFAM" id="SSF53850">
    <property type="entry name" value="Periplasmic binding protein-like II"/>
    <property type="match status" value="1"/>
</dbReference>
<evidence type="ECO:0000256" key="3">
    <source>
        <dbReference type="ARBA" id="ARBA00022729"/>
    </source>
</evidence>
<comment type="caution">
    <text evidence="7">The sequence shown here is derived from an EMBL/GenBank/DDBJ whole genome shotgun (WGS) entry which is preliminary data.</text>
</comment>
<evidence type="ECO:0000313" key="8">
    <source>
        <dbReference type="Proteomes" id="UP001437460"/>
    </source>
</evidence>
<dbReference type="PANTHER" id="PTHR30290">
    <property type="entry name" value="PERIPLASMIC BINDING COMPONENT OF ABC TRANSPORTER"/>
    <property type="match status" value="1"/>
</dbReference>
<dbReference type="Gene3D" id="3.90.76.10">
    <property type="entry name" value="Dipeptide-binding Protein, Domain 1"/>
    <property type="match status" value="1"/>
</dbReference>
<dbReference type="Pfam" id="PF00496">
    <property type="entry name" value="SBP_bac_5"/>
    <property type="match status" value="1"/>
</dbReference>
<keyword evidence="2" id="KW-0813">Transport</keyword>
<evidence type="ECO:0000259" key="6">
    <source>
        <dbReference type="Pfam" id="PF00496"/>
    </source>
</evidence>
<keyword evidence="3 5" id="KW-0732">Signal</keyword>
<comment type="similarity">
    <text evidence="1">Belongs to the bacterial solute-binding protein 5 family.</text>
</comment>
<dbReference type="CDD" id="cd08518">
    <property type="entry name" value="PBP2_NikA_DppA_OppA_like_19"/>
    <property type="match status" value="1"/>
</dbReference>
<name>A0ABV1HK36_9FIRM</name>
<sequence>MRDSMRMKAAVLLVGGAVAILTACGSAKTDDKTVQNGQENSQEQGGAAGQTEAGAGDLSGAAVGENGTTLVYGSGDYTRINPAMDEHGEINILIFNGLTAHDGDNQVVPALAKDWTFDEDTCTYTFHLQEGVKWHDGEEFTADDVKFTIEAIMDPANGSENAPNYEDVENITVEDPYTISFQLDAPNVAFLDYMTMAVLPKHLLEGEDMQESDFFRHPVGTGPYMLADWEEGQAITLVKNEDYFQGAPNIDNIIFKIVPDDNAKAVQMQTGELDLALLTPKDAKTFADKEGFTCYDMKTSDYRGILFNFQNDYWKRNKDLIPAICYGIDRQAIIDAVILGQGMPAYGPLQRNVYNNENVEHYDYDPAKAKELLEATGCVMGKDGFYERNGEEIGFVISVGAGDQVRLDMAQAAAQQLREIGINVTVDIPVKVDWTGQQAYLIGWGSPFDADDHTYKVFGTDKGANYSGYSDPLVDEYLTAARQSDDPDVRRENYNKFQEALAEDPAYAFICYVDANYVAKSSIHGISKDTVMGHHGVGIFWNVKDWTME</sequence>
<dbReference type="Proteomes" id="UP001437460">
    <property type="component" value="Unassembled WGS sequence"/>
</dbReference>
<evidence type="ECO:0000256" key="4">
    <source>
        <dbReference type="SAM" id="MobiDB-lite"/>
    </source>
</evidence>